<keyword evidence="1" id="KW-0812">Transmembrane</keyword>
<dbReference type="AlphaFoldDB" id="A0A816XK52"/>
<dbReference type="GO" id="GO:0006974">
    <property type="term" value="P:DNA damage response"/>
    <property type="evidence" value="ECO:0007669"/>
    <property type="project" value="InterPro"/>
</dbReference>
<protein>
    <submittedName>
        <fullName evidence="2">(rape) hypothetical protein</fullName>
    </submittedName>
</protein>
<keyword evidence="1" id="KW-1133">Transmembrane helix</keyword>
<evidence type="ECO:0000313" key="2">
    <source>
        <dbReference type="EMBL" id="CAF2148412.1"/>
    </source>
</evidence>
<dbReference type="PANTHER" id="PTHR37243:SF2">
    <property type="entry name" value="NEGATIVE REGULATOR OF SYSTEMIC ACQUIRED RESISTANCE SNI1"/>
    <property type="match status" value="1"/>
</dbReference>
<reference evidence="2" key="1">
    <citation type="submission" date="2021-01" db="EMBL/GenBank/DDBJ databases">
        <authorList>
            <consortium name="Genoscope - CEA"/>
            <person name="William W."/>
        </authorList>
    </citation>
    <scope>NUCLEOTIDE SEQUENCE</scope>
</reference>
<dbReference type="EMBL" id="HG994355">
    <property type="protein sequence ID" value="CAF2148412.1"/>
    <property type="molecule type" value="Genomic_DNA"/>
</dbReference>
<proteinExistence type="predicted"/>
<dbReference type="GO" id="GO:0031348">
    <property type="term" value="P:negative regulation of defense response"/>
    <property type="evidence" value="ECO:0007669"/>
    <property type="project" value="InterPro"/>
</dbReference>
<dbReference type="InterPro" id="IPR034561">
    <property type="entry name" value="SNI1"/>
</dbReference>
<sequence>MSKETKGNTSRAAMNTYGAGLEANTLAMLDSTGAKDNRDANEDRLQYLEAVRAASLVPANGIPPTNKMYQAMFRILRFGRTLELVAASFHLLTQLHQVVYSMRIFMLQLVLLICCFMFLEVQRYPWVYISDGKHELDIVDEAWSPFNFGSDVDSGEKDISVRSSLFQELIQNMNKGVEESEESDLKILGNMFLFKYLVHVLKLDFTPRNQVFEETMNWSLLKESSLNLLLASRRVNFKLLMKDCLSTMCSPFDADGKSTSLVELHKGMLSAMKELLVMIIELDASKKKADTEGITNRGDGVRTPALEIIVDELTYDEYLLSNFLQVFDDPKWKLEIVLQYLTKYIPKPSVRTRRSNTPQGEDLKTLNGILKTFSNGTNAKNITKKIGPVVVQILIGHGFLAQLTISNTNEGESITEICNSVIAALTNLKRVDQKIEILPFGKEVLFTAEMVLKTKA</sequence>
<dbReference type="PANTHER" id="PTHR37243">
    <property type="entry name" value="NEGATIVE REGULATOR OF SYSTEMIC ACQUIRED RESISTANCE SNI1"/>
    <property type="match status" value="1"/>
</dbReference>
<evidence type="ECO:0000256" key="1">
    <source>
        <dbReference type="SAM" id="Phobius"/>
    </source>
</evidence>
<dbReference type="GO" id="GO:0005634">
    <property type="term" value="C:nucleus"/>
    <property type="evidence" value="ECO:0007669"/>
    <property type="project" value="InterPro"/>
</dbReference>
<keyword evidence="1" id="KW-0472">Membrane</keyword>
<feature type="transmembrane region" description="Helical" evidence="1">
    <location>
        <begin position="98"/>
        <end position="119"/>
    </location>
</feature>
<dbReference type="GO" id="GO:0030915">
    <property type="term" value="C:Smc5-Smc6 complex"/>
    <property type="evidence" value="ECO:0007669"/>
    <property type="project" value="InterPro"/>
</dbReference>
<dbReference type="Proteomes" id="UP001295469">
    <property type="component" value="Chromosome A01"/>
</dbReference>
<accession>A0A816XK52</accession>
<name>A0A816XK52_BRANA</name>
<dbReference type="GO" id="GO:0045892">
    <property type="term" value="P:negative regulation of DNA-templated transcription"/>
    <property type="evidence" value="ECO:0007669"/>
    <property type="project" value="InterPro"/>
</dbReference>
<gene>
    <name evidence="2" type="ORF">DARMORV10_A01P10420.1</name>
</gene>
<organism evidence="2">
    <name type="scientific">Brassica napus</name>
    <name type="common">Rape</name>
    <dbReference type="NCBI Taxonomy" id="3708"/>
    <lineage>
        <taxon>Eukaryota</taxon>
        <taxon>Viridiplantae</taxon>
        <taxon>Streptophyta</taxon>
        <taxon>Embryophyta</taxon>
        <taxon>Tracheophyta</taxon>
        <taxon>Spermatophyta</taxon>
        <taxon>Magnoliopsida</taxon>
        <taxon>eudicotyledons</taxon>
        <taxon>Gunneridae</taxon>
        <taxon>Pentapetalae</taxon>
        <taxon>rosids</taxon>
        <taxon>malvids</taxon>
        <taxon>Brassicales</taxon>
        <taxon>Brassicaceae</taxon>
        <taxon>Brassiceae</taxon>
        <taxon>Brassica</taxon>
    </lineage>
</organism>